<dbReference type="Proteomes" id="UP000249123">
    <property type="component" value="Unassembled WGS sequence"/>
</dbReference>
<evidence type="ECO:0000313" key="2">
    <source>
        <dbReference type="Proteomes" id="UP000249123"/>
    </source>
</evidence>
<organism evidence="1 2">
    <name type="scientific">Hyphomonas pacifica</name>
    <dbReference type="NCBI Taxonomy" id="1280941"/>
    <lineage>
        <taxon>Bacteria</taxon>
        <taxon>Pseudomonadati</taxon>
        <taxon>Pseudomonadota</taxon>
        <taxon>Alphaproteobacteria</taxon>
        <taxon>Hyphomonadales</taxon>
        <taxon>Hyphomonadaceae</taxon>
        <taxon>Hyphomonas</taxon>
    </lineage>
</organism>
<evidence type="ECO:0000313" key="1">
    <source>
        <dbReference type="EMBL" id="RAN35048.1"/>
    </source>
</evidence>
<accession>A0A8B2PMK5</accession>
<sequence length="30" mass="3437">MMGKGKFSDAFKWDAVTQVTEERHILKDPA</sequence>
<reference evidence="1 2" key="1">
    <citation type="submission" date="2013-04" db="EMBL/GenBank/DDBJ databases">
        <title>Hyphomonas sp. T24B3 Genome Sequencing.</title>
        <authorList>
            <person name="Lai Q."/>
            <person name="Shao Z."/>
        </authorList>
    </citation>
    <scope>NUCLEOTIDE SEQUENCE [LARGE SCALE GENOMIC DNA]</scope>
    <source>
        <strain evidence="1 2">T24B3</strain>
    </source>
</reference>
<protein>
    <submittedName>
        <fullName evidence="1">Uncharacterized protein</fullName>
    </submittedName>
</protein>
<proteinExistence type="predicted"/>
<name>A0A8B2PMK5_9PROT</name>
<dbReference type="AlphaFoldDB" id="A0A8B2PMK5"/>
<comment type="caution">
    <text evidence="1">The sequence shown here is derived from an EMBL/GenBank/DDBJ whole genome shotgun (WGS) entry which is preliminary data.</text>
</comment>
<gene>
    <name evidence="1" type="ORF">HY3_09390</name>
</gene>
<keyword evidence="2" id="KW-1185">Reference proteome</keyword>
<dbReference type="EMBL" id="AWFB01000007">
    <property type="protein sequence ID" value="RAN35048.1"/>
    <property type="molecule type" value="Genomic_DNA"/>
</dbReference>